<feature type="binding site" evidence="10">
    <location>
        <position position="161"/>
    </location>
    <ligand>
        <name>substrate</name>
    </ligand>
</feature>
<keyword evidence="6 10" id="KW-0378">Hydrolase</keyword>
<feature type="binding site" evidence="10">
    <location>
        <position position="196"/>
    </location>
    <ligand>
        <name>substrate</name>
    </ligand>
</feature>
<feature type="binding site" evidence="10">
    <location>
        <position position="8"/>
    </location>
    <ligand>
        <name>Mn(2+)</name>
        <dbReference type="ChEBI" id="CHEBI:29035"/>
        <label>1</label>
    </ligand>
</feature>
<dbReference type="CDD" id="cd07398">
    <property type="entry name" value="MPP_YbbF-LpxH"/>
    <property type="match status" value="1"/>
</dbReference>
<dbReference type="GO" id="GO:0019897">
    <property type="term" value="C:extrinsic component of plasma membrane"/>
    <property type="evidence" value="ECO:0007669"/>
    <property type="project" value="UniProtKB-UniRule"/>
</dbReference>
<dbReference type="HAMAP" id="MF_00575">
    <property type="entry name" value="LpxH"/>
    <property type="match status" value="1"/>
</dbReference>
<keyword evidence="3 10" id="KW-0997">Cell inner membrane</keyword>
<dbReference type="NCBIfam" id="TIGR01854">
    <property type="entry name" value="lipid_A_lpxH"/>
    <property type="match status" value="1"/>
</dbReference>
<dbReference type="GO" id="GO:0030145">
    <property type="term" value="F:manganese ion binding"/>
    <property type="evidence" value="ECO:0007669"/>
    <property type="project" value="UniProtKB-UniRule"/>
</dbReference>
<proteinExistence type="inferred from homology"/>
<feature type="binding site" evidence="10">
    <location>
        <position position="79"/>
    </location>
    <ligand>
        <name>Mn(2+)</name>
        <dbReference type="ChEBI" id="CHEBI:29035"/>
        <label>2</label>
    </ligand>
</feature>
<sequence length="242" mass="27307">MADYFISDLHLRPERPDINRAFLSFLEQISADAEKLYLLGDIFEAWIGDDAMLPQIEPITTALKQLDKLGCQLFFQHGNRDFLVGPAFAEHIGATLLEEACVIELPNHQSALIMHGDQLCTDDVEYQQFRGLVRSAAWQHEFLAKTLEARVAIAQQLREASKASAKTKSNAIMDVNSQAVAQTFAQYQVPILIHGHTHRPAIHRQQGMVKGARIVLGDWDTHLWYLRADQQGLELLKEPIEA</sequence>
<dbReference type="SUPFAM" id="SSF56300">
    <property type="entry name" value="Metallo-dependent phosphatases"/>
    <property type="match status" value="1"/>
</dbReference>
<feature type="binding site" evidence="10">
    <location>
        <position position="115"/>
    </location>
    <ligand>
        <name>Mn(2+)</name>
        <dbReference type="ChEBI" id="CHEBI:29035"/>
        <label>2</label>
    </ligand>
</feature>
<dbReference type="GO" id="GO:0008758">
    <property type="term" value="F:UDP-2,3-diacylglucosamine hydrolase activity"/>
    <property type="evidence" value="ECO:0007669"/>
    <property type="project" value="UniProtKB-UniRule"/>
</dbReference>
<dbReference type="EMBL" id="SACQ01000003">
    <property type="protein sequence ID" value="RVU31041.1"/>
    <property type="molecule type" value="Genomic_DNA"/>
</dbReference>
<feature type="binding site" evidence="10">
    <location>
        <position position="123"/>
    </location>
    <ligand>
        <name>substrate</name>
    </ligand>
</feature>
<protein>
    <recommendedName>
        <fullName evidence="10">UDP-2,3-diacylglucosamine hydrolase</fullName>
        <ecNumber evidence="10">3.6.1.54</ecNumber>
    </recommendedName>
    <alternativeName>
        <fullName evidence="10">UDP-2,3-diacylglucosamine diphosphatase</fullName>
    </alternativeName>
</protein>
<comment type="function">
    <text evidence="10">Hydrolyzes the pyrophosphate bond of UDP-2,3-diacylglucosamine to yield 2,3-diacylglucosamine 1-phosphate (lipid X) and UMP by catalyzing the attack of water at the alpha-P atom. Involved in the biosynthesis of lipid A, a phosphorylated glycolipid that anchors the lipopolysaccharide to the outer membrane of the cell.</text>
</comment>
<evidence type="ECO:0000256" key="9">
    <source>
        <dbReference type="ARBA" id="ARBA00023211"/>
    </source>
</evidence>
<name>A0A437Q8Y5_9GAMM</name>
<dbReference type="Gene3D" id="3.60.21.10">
    <property type="match status" value="1"/>
</dbReference>
<comment type="similarity">
    <text evidence="10">Belongs to the LpxH family.</text>
</comment>
<feature type="binding site" evidence="10">
    <location>
        <position position="168"/>
    </location>
    <ligand>
        <name>substrate</name>
    </ligand>
</feature>
<dbReference type="InterPro" id="IPR029052">
    <property type="entry name" value="Metallo-depent_PP-like"/>
</dbReference>
<dbReference type="GO" id="GO:0005737">
    <property type="term" value="C:cytoplasm"/>
    <property type="evidence" value="ECO:0007669"/>
    <property type="project" value="InterPro"/>
</dbReference>
<dbReference type="PANTHER" id="PTHR34990:SF1">
    <property type="entry name" value="UDP-2,3-DIACYLGLUCOSAMINE HYDROLASE"/>
    <property type="match status" value="1"/>
</dbReference>
<keyword evidence="13" id="KW-1185">Reference proteome</keyword>
<dbReference type="InterPro" id="IPR004843">
    <property type="entry name" value="Calcineurin-like_PHP"/>
</dbReference>
<comment type="caution">
    <text evidence="10">Lacks conserved residue(s) required for the propagation of feature annotation.</text>
</comment>
<comment type="cofactor">
    <cofactor evidence="10">
        <name>Mn(2+)</name>
        <dbReference type="ChEBI" id="CHEBI:29035"/>
    </cofactor>
    <text evidence="10">Binds 2 Mn(2+) ions per subunit in a binuclear metal center.</text>
</comment>
<evidence type="ECO:0000256" key="7">
    <source>
        <dbReference type="ARBA" id="ARBA00023098"/>
    </source>
</evidence>
<dbReference type="PANTHER" id="PTHR34990">
    <property type="entry name" value="UDP-2,3-DIACYLGLUCOSAMINE HYDROLASE-RELATED"/>
    <property type="match status" value="1"/>
</dbReference>
<dbReference type="GO" id="GO:0009245">
    <property type="term" value="P:lipid A biosynthetic process"/>
    <property type="evidence" value="ECO:0007669"/>
    <property type="project" value="UniProtKB-UniRule"/>
</dbReference>
<evidence type="ECO:0000256" key="5">
    <source>
        <dbReference type="ARBA" id="ARBA00022723"/>
    </source>
</evidence>
<evidence type="ECO:0000313" key="12">
    <source>
        <dbReference type="EMBL" id="RVU31041.1"/>
    </source>
</evidence>
<feature type="binding site" evidence="10">
    <location>
        <position position="198"/>
    </location>
    <ligand>
        <name>Mn(2+)</name>
        <dbReference type="ChEBI" id="CHEBI:29035"/>
        <label>1</label>
    </ligand>
</feature>
<comment type="caution">
    <text evidence="12">The sequence shown here is derived from an EMBL/GenBank/DDBJ whole genome shotgun (WGS) entry which is preliminary data.</text>
</comment>
<dbReference type="UniPathway" id="UPA00359">
    <property type="reaction ID" value="UER00480"/>
</dbReference>
<feature type="domain" description="Calcineurin-like phosphoesterase" evidence="11">
    <location>
        <begin position="5"/>
        <end position="200"/>
    </location>
</feature>
<feature type="binding site" evidence="10">
    <location>
        <position position="196"/>
    </location>
    <ligand>
        <name>Mn(2+)</name>
        <dbReference type="ChEBI" id="CHEBI:29035"/>
        <label>2</label>
    </ligand>
</feature>
<feature type="binding site" evidence="10">
    <location>
        <position position="10"/>
    </location>
    <ligand>
        <name>Mn(2+)</name>
        <dbReference type="ChEBI" id="CHEBI:29035"/>
        <label>1</label>
    </ligand>
</feature>
<evidence type="ECO:0000259" key="11">
    <source>
        <dbReference type="Pfam" id="PF00149"/>
    </source>
</evidence>
<keyword evidence="1 10" id="KW-1003">Cell membrane</keyword>
<comment type="subcellular location">
    <subcellularLocation>
        <location evidence="10">Cell inner membrane</location>
        <topology evidence="10">Peripheral membrane protein</topology>
        <orientation evidence="10">Cytoplasmic side</orientation>
    </subcellularLocation>
</comment>
<feature type="binding site" evidence="10">
    <location>
        <begin position="79"/>
        <end position="80"/>
    </location>
    <ligand>
        <name>substrate</name>
    </ligand>
</feature>
<evidence type="ECO:0000256" key="1">
    <source>
        <dbReference type="ARBA" id="ARBA00022475"/>
    </source>
</evidence>
<keyword evidence="4 10" id="KW-0441">Lipid A biosynthesis</keyword>
<dbReference type="Pfam" id="PF00149">
    <property type="entry name" value="Metallophos"/>
    <property type="match status" value="1"/>
</dbReference>
<evidence type="ECO:0000256" key="2">
    <source>
        <dbReference type="ARBA" id="ARBA00022516"/>
    </source>
</evidence>
<evidence type="ECO:0000256" key="8">
    <source>
        <dbReference type="ARBA" id="ARBA00023136"/>
    </source>
</evidence>
<organism evidence="12 13">
    <name type="scientific">Neptunomonas marina</name>
    <dbReference type="NCBI Taxonomy" id="1815562"/>
    <lineage>
        <taxon>Bacteria</taxon>
        <taxon>Pseudomonadati</taxon>
        <taxon>Pseudomonadota</taxon>
        <taxon>Gammaproteobacteria</taxon>
        <taxon>Oceanospirillales</taxon>
        <taxon>Oceanospirillaceae</taxon>
        <taxon>Neptunomonas</taxon>
    </lineage>
</organism>
<feature type="binding site" evidence="10">
    <location>
        <position position="41"/>
    </location>
    <ligand>
        <name>Mn(2+)</name>
        <dbReference type="ChEBI" id="CHEBI:29035"/>
        <label>2</label>
    </ligand>
</feature>
<accession>A0A437Q8Y5</accession>
<comment type="pathway">
    <text evidence="10">Glycolipid biosynthesis; lipid IV(A) biosynthesis; lipid IV(A) from (3R)-3-hydroxytetradecanoyl-[acyl-carrier-protein] and UDP-N-acetyl-alpha-D-glucosamine: step 4/6.</text>
</comment>
<dbReference type="NCBIfam" id="NF003743">
    <property type="entry name" value="PRK05340.1"/>
    <property type="match status" value="1"/>
</dbReference>
<dbReference type="InterPro" id="IPR043461">
    <property type="entry name" value="LpxH-like"/>
</dbReference>
<dbReference type="RefSeq" id="WP_127693886.1">
    <property type="nucleotide sequence ID" value="NZ_SACQ01000003.1"/>
</dbReference>
<evidence type="ECO:0000256" key="10">
    <source>
        <dbReference type="HAMAP-Rule" id="MF_00575"/>
    </source>
</evidence>
<evidence type="ECO:0000256" key="6">
    <source>
        <dbReference type="ARBA" id="ARBA00022801"/>
    </source>
</evidence>
<dbReference type="Proteomes" id="UP000282818">
    <property type="component" value="Unassembled WGS sequence"/>
</dbReference>
<evidence type="ECO:0000313" key="13">
    <source>
        <dbReference type="Proteomes" id="UP000282818"/>
    </source>
</evidence>
<dbReference type="InterPro" id="IPR010138">
    <property type="entry name" value="UDP-diacylglucosamine_Hdrlase"/>
</dbReference>
<dbReference type="AlphaFoldDB" id="A0A437Q8Y5"/>
<evidence type="ECO:0000256" key="4">
    <source>
        <dbReference type="ARBA" id="ARBA00022556"/>
    </source>
</evidence>
<reference evidence="12 13" key="1">
    <citation type="submission" date="2019-01" db="EMBL/GenBank/DDBJ databases">
        <authorList>
            <person name="Chen W.-M."/>
        </authorList>
    </citation>
    <scope>NUCLEOTIDE SEQUENCE [LARGE SCALE GENOMIC DNA]</scope>
    <source>
        <strain evidence="12 13">HPM-16</strain>
    </source>
</reference>
<feature type="binding site" evidence="10">
    <location>
        <position position="41"/>
    </location>
    <ligand>
        <name>Mn(2+)</name>
        <dbReference type="ChEBI" id="CHEBI:29035"/>
        <label>1</label>
    </ligand>
</feature>
<keyword evidence="2 10" id="KW-0444">Lipid biosynthesis</keyword>
<keyword evidence="9 10" id="KW-0464">Manganese</keyword>
<keyword evidence="5 10" id="KW-0479">Metal-binding</keyword>
<dbReference type="EC" id="3.6.1.54" evidence="10"/>
<evidence type="ECO:0000256" key="3">
    <source>
        <dbReference type="ARBA" id="ARBA00022519"/>
    </source>
</evidence>
<keyword evidence="7 10" id="KW-0443">Lipid metabolism</keyword>
<gene>
    <name evidence="10" type="primary">lpxH</name>
    <name evidence="12" type="ORF">EOE65_08510</name>
</gene>
<keyword evidence="8 10" id="KW-0472">Membrane</keyword>
<comment type="catalytic activity">
    <reaction evidence="10">
        <text>UDP-2-N,3-O-bis[(3R)-3-hydroxytetradecanoyl]-alpha-D-glucosamine + H2O = 2-N,3-O-bis[(3R)-3-hydroxytetradecanoyl]-alpha-D-glucosaminyl 1-phosphate + UMP + 2 H(+)</text>
        <dbReference type="Rhea" id="RHEA:25213"/>
        <dbReference type="ChEBI" id="CHEBI:15377"/>
        <dbReference type="ChEBI" id="CHEBI:15378"/>
        <dbReference type="ChEBI" id="CHEBI:57865"/>
        <dbReference type="ChEBI" id="CHEBI:57957"/>
        <dbReference type="ChEBI" id="CHEBI:78847"/>
        <dbReference type="EC" id="3.6.1.54"/>
    </reaction>
</comment>